<proteinExistence type="predicted"/>
<dbReference type="InterPro" id="IPR014592">
    <property type="entry name" value="P-loop_UCP034888"/>
</dbReference>
<dbReference type="Pfam" id="PF12476">
    <property type="entry name" value="DUF3696"/>
    <property type="match status" value="1"/>
</dbReference>
<dbReference type="EMBL" id="VCPC01000001">
    <property type="protein sequence ID" value="TMV14418.1"/>
    <property type="molecule type" value="Genomic_DNA"/>
</dbReference>
<feature type="domain" description="Endonuclease GajA/Old nuclease/RecF-like AAA" evidence="2">
    <location>
        <begin position="1"/>
        <end position="114"/>
    </location>
</feature>
<dbReference type="Pfam" id="PF13304">
    <property type="entry name" value="AAA_21"/>
    <property type="match status" value="1"/>
</dbReference>
<feature type="domain" description="ATPase AAA-type core" evidence="3">
    <location>
        <begin position="305"/>
        <end position="379"/>
    </location>
</feature>
<accession>A0ABY2XCN4</accession>
<name>A0ABY2XCN4_9RHOB</name>
<dbReference type="Gene3D" id="3.40.50.300">
    <property type="entry name" value="P-loop containing nucleotide triphosphate hydrolases"/>
    <property type="match status" value="1"/>
</dbReference>
<evidence type="ECO:0000313" key="5">
    <source>
        <dbReference type="Proteomes" id="UP001191082"/>
    </source>
</evidence>
<keyword evidence="5" id="KW-1185">Reference proteome</keyword>
<protein>
    <submittedName>
        <fullName evidence="4">DUF3696 domain-containing protein</fullName>
    </submittedName>
</protein>
<evidence type="ECO:0000259" key="2">
    <source>
        <dbReference type="Pfam" id="PF13175"/>
    </source>
</evidence>
<dbReference type="InterPro" id="IPR003959">
    <property type="entry name" value="ATPase_AAA_core"/>
</dbReference>
<dbReference type="InterPro" id="IPR027417">
    <property type="entry name" value="P-loop_NTPase"/>
</dbReference>
<dbReference type="InterPro" id="IPR051396">
    <property type="entry name" value="Bact_Antivir_Def_Nuclease"/>
</dbReference>
<evidence type="ECO:0000313" key="4">
    <source>
        <dbReference type="EMBL" id="TMV14418.1"/>
    </source>
</evidence>
<dbReference type="InterPro" id="IPR022532">
    <property type="entry name" value="DUF3696"/>
</dbReference>
<dbReference type="Pfam" id="PF13175">
    <property type="entry name" value="AAA_15"/>
    <property type="match status" value="1"/>
</dbReference>
<dbReference type="InterPro" id="IPR041685">
    <property type="entry name" value="AAA_GajA/Old/RecF-like"/>
</dbReference>
<evidence type="ECO:0000259" key="3">
    <source>
        <dbReference type="Pfam" id="PF13304"/>
    </source>
</evidence>
<comment type="caution">
    <text evidence="4">The sequence shown here is derived from an EMBL/GenBank/DDBJ whole genome shotgun (WGS) entry which is preliminary data.</text>
</comment>
<organism evidence="4 5">
    <name type="scientific">Arenibacterium halophilum</name>
    <dbReference type="NCBI Taxonomy" id="2583821"/>
    <lineage>
        <taxon>Bacteria</taxon>
        <taxon>Pseudomonadati</taxon>
        <taxon>Pseudomonadota</taxon>
        <taxon>Alphaproteobacteria</taxon>
        <taxon>Rhodobacterales</taxon>
        <taxon>Paracoccaceae</taxon>
        <taxon>Arenibacterium</taxon>
    </lineage>
</organism>
<evidence type="ECO:0000259" key="1">
    <source>
        <dbReference type="Pfam" id="PF12476"/>
    </source>
</evidence>
<dbReference type="SUPFAM" id="SSF52540">
    <property type="entry name" value="P-loop containing nucleoside triphosphate hydrolases"/>
    <property type="match status" value="1"/>
</dbReference>
<dbReference type="PIRSF" id="PIRSF034888">
    <property type="entry name" value="P-loop_UCP034888"/>
    <property type="match status" value="1"/>
</dbReference>
<dbReference type="Proteomes" id="UP001191082">
    <property type="component" value="Unassembled WGS sequence"/>
</dbReference>
<gene>
    <name evidence="4" type="ORF">FGK64_00025</name>
</gene>
<dbReference type="PANTHER" id="PTHR43581:SF2">
    <property type="entry name" value="EXCINUCLEASE ATPASE SUBUNIT"/>
    <property type="match status" value="1"/>
</dbReference>
<dbReference type="PANTHER" id="PTHR43581">
    <property type="entry name" value="ATP/GTP PHOSPHATASE"/>
    <property type="match status" value="1"/>
</dbReference>
<sequence>MYSRLKLTNFKSWKSADISMGQITGLFGTNSSGKTSLIQFLLLLKQTMLATDRNVALDLNGPYVELGTMADVLFKHEERNRLTFQLDIQLTHPMEIVDTAASRTAAMVKSDDFRLAAGIVSQNQAPKGDMLAYRLGDAMFWLDRSEKEKSKFRLRSSGVDDFKFTRTPGRVWNLPGPMKAYQFPDQARTYFQNAGFLADLEFNLEENLDNLYYLGPLREDPRRDYTWTRSTPNDVGERGEHAIEAIISAQDRGETRNLKPKGRRKPFSEMIAYWLKEMGLIYSFKVVEIAPGSNRWQAKVRTHRNSSEVLLTDVGFGVSQVLPVITLLYYAPENSTVILEQPEIHLHPLAQASLADVIINAATHRHIQVIVESHSEHLLLRLQRRIAEETISSEDVKLYFCDASKGFSTAEPLRLDLLGNIENWPDKFMGDAFTETAKAELARIKRSARSKT</sequence>
<reference evidence="4 5" key="1">
    <citation type="submission" date="2019-05" db="EMBL/GenBank/DDBJ databases">
        <title>Marivita sp. nov. isolated from sea sediment.</title>
        <authorList>
            <person name="Kim W."/>
        </authorList>
    </citation>
    <scope>NUCLEOTIDE SEQUENCE [LARGE SCALE GENOMIC DNA]</scope>
    <source>
        <strain evidence="4 5">CAU 1492</strain>
    </source>
</reference>
<feature type="domain" description="DUF3696" evidence="1">
    <location>
        <begin position="391"/>
        <end position="437"/>
    </location>
</feature>